<dbReference type="GO" id="GO:0003690">
    <property type="term" value="F:double-stranded DNA binding"/>
    <property type="evidence" value="ECO:0007669"/>
    <property type="project" value="UniProtKB-UniRule"/>
</dbReference>
<evidence type="ECO:0000256" key="11">
    <source>
        <dbReference type="ARBA" id="ARBA00034617"/>
    </source>
</evidence>
<name>A0A2H6CUT0_TETHA</name>
<evidence type="ECO:0000256" key="12">
    <source>
        <dbReference type="ARBA" id="ARBA00048988"/>
    </source>
</evidence>
<dbReference type="InterPro" id="IPR014017">
    <property type="entry name" value="DNA_helicase_UvrD-like_C"/>
</dbReference>
<protein>
    <recommendedName>
        <fullName evidence="13">ATP-dependent helicase/nuclease subunit A</fullName>
        <ecNumber evidence="13">3.1.-.-</ecNumber>
        <ecNumber evidence="13">5.6.2.4</ecNumber>
    </recommendedName>
    <alternativeName>
        <fullName evidence="13">ATP-dependent helicase/nuclease AddA</fullName>
    </alternativeName>
    <alternativeName>
        <fullName evidence="13">DNA 3'-5' helicase AddA</fullName>
    </alternativeName>
</protein>
<dbReference type="RefSeq" id="WP_103103587.1">
    <property type="nucleotide sequence ID" value="NZ_BDEC01000062.1"/>
</dbReference>
<keyword evidence="3 13" id="KW-0227">DNA damage</keyword>
<keyword evidence="10 13" id="KW-0413">Isomerase</keyword>
<dbReference type="PROSITE" id="PS51198">
    <property type="entry name" value="UVRD_HELICASE_ATP_BIND"/>
    <property type="match status" value="1"/>
</dbReference>
<accession>A0A2H6CUT0</accession>
<dbReference type="GO" id="GO:0000724">
    <property type="term" value="P:double-strand break repair via homologous recombination"/>
    <property type="evidence" value="ECO:0007669"/>
    <property type="project" value="UniProtKB-UniRule"/>
</dbReference>
<dbReference type="Gene3D" id="3.40.50.300">
    <property type="entry name" value="P-loop containing nucleotide triphosphate hydrolases"/>
    <property type="match status" value="4"/>
</dbReference>
<evidence type="ECO:0000313" key="18">
    <source>
        <dbReference type="EMBL" id="GBD68751.1"/>
    </source>
</evidence>
<evidence type="ECO:0000256" key="6">
    <source>
        <dbReference type="ARBA" id="ARBA00022839"/>
    </source>
</evidence>
<evidence type="ECO:0000259" key="16">
    <source>
        <dbReference type="PROSITE" id="PS51198"/>
    </source>
</evidence>
<sequence>MTDIPLKPKNETFTDKQWQAVFDAGDNLLISASAGSGKTTVLVRRVIEKLKSGSNIDELLIVTFTEAAAREMKERIQSSLQDAINKESQQSRRNHFVKQLSLLPRAHISTLHAFCLTVIRRFYFLIDLDPVFRMLTDDTERILLKEEVWEELRDEYFEASDQEFYQLAENFSSDRSDDGFTDLIMSLYNFARANPDSTTWLNQLEQSYDTTHGLVGNQMYQTQVKPLVLANLQTAIGQLQAALQVAQSSESMEKAVDVVTNDLEQANRLYAYIDEDNVDQVYTQLTSFDFKRYPTYKKEEEKELSKQFIKPRRDHAKELIKDSETFFAQPPEKMLELMEQAKPLVKKMSEVTLSFIDRYQKRKQAKGVLDFNDLEHFALDILQADGEGSEASSYYRDRFEEVLVDEYQDTNRLQEAILFWIRKPEPAQGNLFMVGDVKQSIYAFRLADPTLFVDKYLAFAQQDGGRRIILAENFRSRKEVLHFTNLVFEQLMDKKVGQIPYDEAAQLVPGFSDFPESDEFNTELLLYEKEVEEDPTVVDDKTEGELYLVALKIKELVENKFMIYDKGAKEKRPVTYNDIVLLTPTRKNNLVIMDIFKQFQIPLEVNDAQNYFQASEIQIMISLLEIIDNPYQDIPFVAVLRSPIVGLDEEELTKIRLAKKNDDYYKAFLAYLSEDDELASRLRTFNEQLELWRTLARRRSLSELIWSIYQETAYLDYVIGLPSGRQRHANLVALAHRAETYEKSSFRGLYQFIRFIEKMQEKDKDLAEPLALTQENAVKVMTIHASKGLEFPVVFLLDMTKQFNYSDFSTRYIFEERLGAGIQYIDQAQVRYDTLPYQAIKQQRIQKMLSEEMRKLYVALTRAEQKLYLVGSYKTKEEALKNWQQALDQENLVLDPALRLKGKGNLMDWIGMTLMRHPDMQKVFAEAEDNKKMLNHPAHFEIHWVNQAQLQEELNKPQAAVAEDFSLSTSEKSEVNDLQQRLDFVYPLEKSTKTTSYQSVSEMKRLYNDPDDQQLNRISWQSNVEQQQAQHYRYVTEELAKPKFMQADRIDPTTVGSATHSLLQLIPLTTSPTFDSIQEKLKQLVDNHQIEKQVAEKIDLTAILWFFQTELGKEILKKPQLVHREQPFSMLKDARDVFLDFNEADAELLIHGIVDGFIEYEDHVILYDFKTDAVYNETSRQQFIAKYQGQLRLYCQALEQALNKPVRHTFLVLLNSKENIELFTE</sequence>
<reference evidence="18 19" key="1">
    <citation type="submission" date="2016-05" db="EMBL/GenBank/DDBJ databases">
        <title>Whole genome sequencing of Tetragenococcus halophilus subsp. halophilus NISL 7118.</title>
        <authorList>
            <person name="Shiwa Y."/>
            <person name="Nishimura I."/>
            <person name="Yoshikawa H."/>
            <person name="Koyama Y."/>
            <person name="Oguma T."/>
        </authorList>
    </citation>
    <scope>NUCLEOTIDE SEQUENCE [LARGE SCALE GENOMIC DNA]</scope>
    <source>
        <strain evidence="18 19">NISL 7118</strain>
    </source>
</reference>
<keyword evidence="1 13" id="KW-0540">Nuclease</keyword>
<evidence type="ECO:0000256" key="2">
    <source>
        <dbReference type="ARBA" id="ARBA00022741"/>
    </source>
</evidence>
<dbReference type="PANTHER" id="PTHR11070">
    <property type="entry name" value="UVRD / RECB / PCRA DNA HELICASE FAMILY MEMBER"/>
    <property type="match status" value="1"/>
</dbReference>
<evidence type="ECO:0000256" key="14">
    <source>
        <dbReference type="PROSITE-ProRule" id="PRU00560"/>
    </source>
</evidence>
<dbReference type="Pfam" id="PF12705">
    <property type="entry name" value="PDDEXK_1"/>
    <property type="match status" value="1"/>
</dbReference>
<comment type="caution">
    <text evidence="18">The sequence shown here is derived from an EMBL/GenBank/DDBJ whole genome shotgun (WGS) entry which is preliminary data.</text>
</comment>
<dbReference type="InterPro" id="IPR038726">
    <property type="entry name" value="PDDEXK_AddAB-type"/>
</dbReference>
<comment type="function">
    <text evidence="13">The heterodimer acts as both an ATP-dependent DNA helicase and an ATP-dependent, dual-direction single-stranded exonuclease. Recognizes the chi site generating a DNA molecule suitable for the initiation of homologous recombination. The AddA nuclease domain is required for chi fragment generation; this subunit has the helicase and 3' -&gt; 5' nuclease activities.</text>
</comment>
<dbReference type="PANTHER" id="PTHR11070:SF48">
    <property type="entry name" value="ATP-DEPENDENT HELICASE_NUCLEASE SUBUNIT A"/>
    <property type="match status" value="1"/>
</dbReference>
<evidence type="ECO:0000259" key="17">
    <source>
        <dbReference type="PROSITE" id="PS51217"/>
    </source>
</evidence>
<evidence type="ECO:0000256" key="9">
    <source>
        <dbReference type="ARBA" id="ARBA00023204"/>
    </source>
</evidence>
<dbReference type="EMBL" id="BDEC01000062">
    <property type="protein sequence ID" value="GBD68751.1"/>
    <property type="molecule type" value="Genomic_DNA"/>
</dbReference>
<keyword evidence="5 13" id="KW-0347">Helicase</keyword>
<feature type="coiled-coil region" evidence="15">
    <location>
        <begin position="229"/>
        <end position="269"/>
    </location>
</feature>
<keyword evidence="6 13" id="KW-0269">Exonuclease</keyword>
<dbReference type="HAMAP" id="MF_01451">
    <property type="entry name" value="AddA"/>
    <property type="match status" value="1"/>
</dbReference>
<dbReference type="GO" id="GO:0033202">
    <property type="term" value="C:DNA helicase complex"/>
    <property type="evidence" value="ECO:0007669"/>
    <property type="project" value="TreeGrafter"/>
</dbReference>
<dbReference type="PROSITE" id="PS51217">
    <property type="entry name" value="UVRD_HELICASE_CTER"/>
    <property type="match status" value="1"/>
</dbReference>
<keyword evidence="19" id="KW-1185">Reference proteome</keyword>
<feature type="binding site" evidence="14">
    <location>
        <begin position="32"/>
        <end position="39"/>
    </location>
    <ligand>
        <name>ATP</name>
        <dbReference type="ChEBI" id="CHEBI:30616"/>
    </ligand>
</feature>
<dbReference type="AlphaFoldDB" id="A0A2H6CUT0"/>
<dbReference type="InterPro" id="IPR014152">
    <property type="entry name" value="AddA"/>
</dbReference>
<feature type="domain" description="UvrD-like helicase C-terminal" evidence="17">
    <location>
        <begin position="505"/>
        <end position="788"/>
    </location>
</feature>
<evidence type="ECO:0000256" key="10">
    <source>
        <dbReference type="ARBA" id="ARBA00023235"/>
    </source>
</evidence>
<dbReference type="InterPro" id="IPR011604">
    <property type="entry name" value="PDDEXK-like_dom_sf"/>
</dbReference>
<keyword evidence="2 13" id="KW-0547">Nucleotide-binding</keyword>
<dbReference type="GO" id="GO:0005524">
    <property type="term" value="F:ATP binding"/>
    <property type="evidence" value="ECO:0007669"/>
    <property type="project" value="UniProtKB-UniRule"/>
</dbReference>
<keyword evidence="8 13" id="KW-0238">DNA-binding</keyword>
<dbReference type="SUPFAM" id="SSF52540">
    <property type="entry name" value="P-loop containing nucleoside triphosphate hydrolases"/>
    <property type="match status" value="1"/>
</dbReference>
<dbReference type="InterPro" id="IPR027417">
    <property type="entry name" value="P-loop_NTPase"/>
</dbReference>
<dbReference type="Pfam" id="PF13361">
    <property type="entry name" value="UvrD_C"/>
    <property type="match status" value="1"/>
</dbReference>
<evidence type="ECO:0000256" key="1">
    <source>
        <dbReference type="ARBA" id="ARBA00022722"/>
    </source>
</evidence>
<dbReference type="Pfam" id="PF00580">
    <property type="entry name" value="UvrD-helicase"/>
    <property type="match status" value="1"/>
</dbReference>
<dbReference type="GO" id="GO:0005829">
    <property type="term" value="C:cytosol"/>
    <property type="evidence" value="ECO:0007669"/>
    <property type="project" value="TreeGrafter"/>
</dbReference>
<proteinExistence type="inferred from homology"/>
<dbReference type="EC" id="3.1.-.-" evidence="13"/>
<keyword evidence="15" id="KW-0175">Coiled coil</keyword>
<comment type="subunit">
    <text evidence="13">Heterodimer of AddA and AddB/RexB.</text>
</comment>
<dbReference type="NCBIfam" id="TIGR02785">
    <property type="entry name" value="addA_Gpos"/>
    <property type="match status" value="1"/>
</dbReference>
<dbReference type="InterPro" id="IPR011335">
    <property type="entry name" value="Restrct_endonuc-II-like"/>
</dbReference>
<evidence type="ECO:0000256" key="8">
    <source>
        <dbReference type="ARBA" id="ARBA00023125"/>
    </source>
</evidence>
<comment type="cofactor">
    <cofactor evidence="13">
        <name>Mg(2+)</name>
        <dbReference type="ChEBI" id="CHEBI:18420"/>
    </cofactor>
</comment>
<feature type="domain" description="UvrD-like helicase ATP-binding" evidence="16">
    <location>
        <begin position="11"/>
        <end position="477"/>
    </location>
</feature>
<dbReference type="GO" id="GO:0008408">
    <property type="term" value="F:3'-5' exonuclease activity"/>
    <property type="evidence" value="ECO:0007669"/>
    <property type="project" value="UniProtKB-UniRule"/>
</dbReference>
<comment type="catalytic activity">
    <reaction evidence="12 13">
        <text>ATP + H2O = ADP + phosphate + H(+)</text>
        <dbReference type="Rhea" id="RHEA:13065"/>
        <dbReference type="ChEBI" id="CHEBI:15377"/>
        <dbReference type="ChEBI" id="CHEBI:15378"/>
        <dbReference type="ChEBI" id="CHEBI:30616"/>
        <dbReference type="ChEBI" id="CHEBI:43474"/>
        <dbReference type="ChEBI" id="CHEBI:456216"/>
        <dbReference type="EC" id="5.6.2.4"/>
    </reaction>
</comment>
<dbReference type="SUPFAM" id="SSF52980">
    <property type="entry name" value="Restriction endonuclease-like"/>
    <property type="match status" value="1"/>
</dbReference>
<dbReference type="EC" id="5.6.2.4" evidence="13"/>
<evidence type="ECO:0000256" key="4">
    <source>
        <dbReference type="ARBA" id="ARBA00022801"/>
    </source>
</evidence>
<evidence type="ECO:0000313" key="19">
    <source>
        <dbReference type="Proteomes" id="UP000236214"/>
    </source>
</evidence>
<dbReference type="Gene3D" id="3.90.320.10">
    <property type="match status" value="1"/>
</dbReference>
<evidence type="ECO:0000256" key="3">
    <source>
        <dbReference type="ARBA" id="ARBA00022763"/>
    </source>
</evidence>
<comment type="similarity">
    <text evidence="13">Belongs to the helicase family. AddA subfamily.</text>
</comment>
<keyword evidence="4 13" id="KW-0378">Hydrolase</keyword>
<dbReference type="InterPro" id="IPR014016">
    <property type="entry name" value="UvrD-like_ATP-bd"/>
</dbReference>
<evidence type="ECO:0000256" key="5">
    <source>
        <dbReference type="ARBA" id="ARBA00022806"/>
    </source>
</evidence>
<dbReference type="GO" id="GO:0016887">
    <property type="term" value="F:ATP hydrolysis activity"/>
    <property type="evidence" value="ECO:0007669"/>
    <property type="project" value="RHEA"/>
</dbReference>
<evidence type="ECO:0000256" key="15">
    <source>
        <dbReference type="SAM" id="Coils"/>
    </source>
</evidence>
<comment type="catalytic activity">
    <reaction evidence="11 13">
        <text>Couples ATP hydrolysis with the unwinding of duplex DNA by translocating in the 3'-5' direction.</text>
        <dbReference type="EC" id="5.6.2.4"/>
    </reaction>
</comment>
<keyword evidence="9 13" id="KW-0234">DNA repair</keyword>
<evidence type="ECO:0000256" key="7">
    <source>
        <dbReference type="ARBA" id="ARBA00022840"/>
    </source>
</evidence>
<dbReference type="GO" id="GO:0043138">
    <property type="term" value="F:3'-5' DNA helicase activity"/>
    <property type="evidence" value="ECO:0007669"/>
    <property type="project" value="UniProtKB-UniRule"/>
</dbReference>
<evidence type="ECO:0000256" key="13">
    <source>
        <dbReference type="HAMAP-Rule" id="MF_01451"/>
    </source>
</evidence>
<gene>
    <name evidence="13 18" type="primary">addA</name>
    <name evidence="18" type="ORF">TEHN7118_1557</name>
</gene>
<dbReference type="InterPro" id="IPR000212">
    <property type="entry name" value="DNA_helicase_UvrD/REP"/>
</dbReference>
<dbReference type="Proteomes" id="UP000236214">
    <property type="component" value="Unassembled WGS sequence"/>
</dbReference>
<keyword evidence="7 13" id="KW-0067">ATP-binding</keyword>
<organism evidence="18 19">
    <name type="scientific">Tetragenococcus halophilus subsp. halophilus</name>
    <dbReference type="NCBI Taxonomy" id="1513897"/>
    <lineage>
        <taxon>Bacteria</taxon>
        <taxon>Bacillati</taxon>
        <taxon>Bacillota</taxon>
        <taxon>Bacilli</taxon>
        <taxon>Lactobacillales</taxon>
        <taxon>Enterococcaceae</taxon>
        <taxon>Tetragenococcus</taxon>
    </lineage>
</organism>